<evidence type="ECO:0000256" key="1">
    <source>
        <dbReference type="ARBA" id="ARBA00010990"/>
    </source>
</evidence>
<protein>
    <submittedName>
        <fullName evidence="4">4'-phosphopantetheinyl transferase superfamily protein</fullName>
    </submittedName>
</protein>
<dbReference type="InterPro" id="IPR008278">
    <property type="entry name" value="4-PPantetheinyl_Trfase_dom"/>
</dbReference>
<dbReference type="InterPro" id="IPR050559">
    <property type="entry name" value="P-Pant_transferase_sf"/>
</dbReference>
<sequence length="241" mass="27686">MEFTTNIEMKRGDKTFLSAFAFIENCSKLRLKQVELALHDIEYQRYRSFSTDVRKVSFLLGRYCAKKAIASLYNIKSLNQIYIDSGIFNQPIIKLPNIPNMRVSISHDGVSAVALAFPEEHPMGIDIESIDDEKSSEMSTHFTAHEKTLYQGMNHAKNEIDTILWTAKESLSKALKTGLTTGLEIMELETLEKVHQRYFRGTFTHFFQYQTISIIHGNKVITLLLPRKSIVELDRNSNLFN</sequence>
<dbReference type="Proteomes" id="UP000245489">
    <property type="component" value="Unassembled WGS sequence"/>
</dbReference>
<dbReference type="GO" id="GO:0008897">
    <property type="term" value="F:holo-[acyl-carrier-protein] synthase activity"/>
    <property type="evidence" value="ECO:0007669"/>
    <property type="project" value="InterPro"/>
</dbReference>
<dbReference type="Pfam" id="PF01648">
    <property type="entry name" value="ACPS"/>
    <property type="match status" value="1"/>
</dbReference>
<evidence type="ECO:0000313" key="5">
    <source>
        <dbReference type="Proteomes" id="UP000245489"/>
    </source>
</evidence>
<dbReference type="InterPro" id="IPR037143">
    <property type="entry name" value="4-PPantetheinyl_Trfase_dom_sf"/>
</dbReference>
<accession>A0A316ELN9</accession>
<organism evidence="4 5">
    <name type="scientific">Arcicella aurantiaca</name>
    <dbReference type="NCBI Taxonomy" id="591202"/>
    <lineage>
        <taxon>Bacteria</taxon>
        <taxon>Pseudomonadati</taxon>
        <taxon>Bacteroidota</taxon>
        <taxon>Cytophagia</taxon>
        <taxon>Cytophagales</taxon>
        <taxon>Flectobacillaceae</taxon>
        <taxon>Arcicella</taxon>
    </lineage>
</organism>
<name>A0A316ELN9_9BACT</name>
<comment type="caution">
    <text evidence="4">The sequence shown here is derived from an EMBL/GenBank/DDBJ whole genome shotgun (WGS) entry which is preliminary data.</text>
</comment>
<evidence type="ECO:0000313" key="4">
    <source>
        <dbReference type="EMBL" id="PWK23890.1"/>
    </source>
</evidence>
<comment type="similarity">
    <text evidence="1">Belongs to the P-Pant transferase superfamily. Gsp/Sfp/HetI/AcpT family.</text>
</comment>
<dbReference type="Gene3D" id="3.90.470.20">
    <property type="entry name" value="4'-phosphopantetheinyl transferase domain"/>
    <property type="match status" value="2"/>
</dbReference>
<dbReference type="GO" id="GO:0019878">
    <property type="term" value="P:lysine biosynthetic process via aminoadipic acid"/>
    <property type="evidence" value="ECO:0007669"/>
    <property type="project" value="TreeGrafter"/>
</dbReference>
<proteinExistence type="inferred from homology"/>
<keyword evidence="5" id="KW-1185">Reference proteome</keyword>
<dbReference type="EMBL" id="QGGO01000016">
    <property type="protein sequence ID" value="PWK23890.1"/>
    <property type="molecule type" value="Genomic_DNA"/>
</dbReference>
<evidence type="ECO:0000259" key="3">
    <source>
        <dbReference type="Pfam" id="PF01648"/>
    </source>
</evidence>
<dbReference type="OrthoDB" id="9808281at2"/>
<dbReference type="AlphaFoldDB" id="A0A316ELN9"/>
<dbReference type="GO" id="GO:0000287">
    <property type="term" value="F:magnesium ion binding"/>
    <property type="evidence" value="ECO:0007669"/>
    <property type="project" value="InterPro"/>
</dbReference>
<keyword evidence="2 4" id="KW-0808">Transferase</keyword>
<dbReference type="GO" id="GO:0005829">
    <property type="term" value="C:cytosol"/>
    <property type="evidence" value="ECO:0007669"/>
    <property type="project" value="TreeGrafter"/>
</dbReference>
<dbReference type="PANTHER" id="PTHR12215">
    <property type="entry name" value="PHOSPHOPANTETHEINE TRANSFERASE"/>
    <property type="match status" value="1"/>
</dbReference>
<dbReference type="PANTHER" id="PTHR12215:SF10">
    <property type="entry name" value="L-AMINOADIPATE-SEMIALDEHYDE DEHYDROGENASE-PHOSPHOPANTETHEINYL TRANSFERASE"/>
    <property type="match status" value="1"/>
</dbReference>
<dbReference type="SUPFAM" id="SSF56214">
    <property type="entry name" value="4'-phosphopantetheinyl transferase"/>
    <property type="match status" value="2"/>
</dbReference>
<evidence type="ECO:0000256" key="2">
    <source>
        <dbReference type="ARBA" id="ARBA00022679"/>
    </source>
</evidence>
<dbReference type="RefSeq" id="WP_109743806.1">
    <property type="nucleotide sequence ID" value="NZ_QGGO01000016.1"/>
</dbReference>
<feature type="domain" description="4'-phosphopantetheinyl transferase" evidence="3">
    <location>
        <begin position="122"/>
        <end position="208"/>
    </location>
</feature>
<reference evidence="4 5" key="1">
    <citation type="submission" date="2018-05" db="EMBL/GenBank/DDBJ databases">
        <title>Genomic Encyclopedia of Archaeal and Bacterial Type Strains, Phase II (KMG-II): from individual species to whole genera.</title>
        <authorList>
            <person name="Goeker M."/>
        </authorList>
    </citation>
    <scope>NUCLEOTIDE SEQUENCE [LARGE SCALE GENOMIC DNA]</scope>
    <source>
        <strain evidence="4 5">DSM 22214</strain>
    </source>
</reference>
<gene>
    <name evidence="4" type="ORF">LV89_03097</name>
</gene>